<keyword evidence="2" id="KW-1185">Reference proteome</keyword>
<comment type="caution">
    <text evidence="1">The sequence shown here is derived from an EMBL/GenBank/DDBJ whole genome shotgun (WGS) entry which is preliminary data.</text>
</comment>
<accession>A0A8J8NVQ2</accession>
<reference evidence="1" key="1">
    <citation type="submission" date="2019-06" db="EMBL/GenBank/DDBJ databases">
        <authorList>
            <person name="Zheng W."/>
        </authorList>
    </citation>
    <scope>NUCLEOTIDE SEQUENCE</scope>
    <source>
        <strain evidence="1">QDHG01</strain>
    </source>
</reference>
<proteinExistence type="predicted"/>
<name>A0A8J8NVQ2_HALGN</name>
<sequence>MSESSPEDMEMAHSQILNQLGNKSCPNSLIKVRKCKEQKFQPQILRAKIMYHQKLNRKSLRYSLKGFPILCSTK</sequence>
<dbReference type="Proteomes" id="UP000785679">
    <property type="component" value="Unassembled WGS sequence"/>
</dbReference>
<evidence type="ECO:0000313" key="1">
    <source>
        <dbReference type="EMBL" id="TNV81524.1"/>
    </source>
</evidence>
<dbReference type="EMBL" id="RRYP01006035">
    <property type="protein sequence ID" value="TNV81524.1"/>
    <property type="molecule type" value="Genomic_DNA"/>
</dbReference>
<dbReference type="AlphaFoldDB" id="A0A8J8NVQ2"/>
<evidence type="ECO:0000313" key="2">
    <source>
        <dbReference type="Proteomes" id="UP000785679"/>
    </source>
</evidence>
<gene>
    <name evidence="1" type="ORF">FGO68_gene8341</name>
</gene>
<protein>
    <submittedName>
        <fullName evidence="1">Uncharacterized protein</fullName>
    </submittedName>
</protein>
<organism evidence="1 2">
    <name type="scientific">Halteria grandinella</name>
    <dbReference type="NCBI Taxonomy" id="5974"/>
    <lineage>
        <taxon>Eukaryota</taxon>
        <taxon>Sar</taxon>
        <taxon>Alveolata</taxon>
        <taxon>Ciliophora</taxon>
        <taxon>Intramacronucleata</taxon>
        <taxon>Spirotrichea</taxon>
        <taxon>Stichotrichia</taxon>
        <taxon>Sporadotrichida</taxon>
        <taxon>Halteriidae</taxon>
        <taxon>Halteria</taxon>
    </lineage>
</organism>